<reference evidence="4" key="1">
    <citation type="submission" date="2016-04" db="EMBL/GenBank/DDBJ databases">
        <title>The genome sequence project of a novel Fervidobacterium isolate from a hot spring in Thailand.</title>
        <authorList>
            <person name="Gonzalez J.M."/>
            <person name="Cuecas A."/>
            <person name="Kanoksilapatham W."/>
        </authorList>
    </citation>
    <scope>NUCLEOTIDE SEQUENCE [LARGE SCALE GENOMIC DNA]</scope>
    <source>
        <strain evidence="4">FC2004</strain>
    </source>
</reference>
<dbReference type="Pfam" id="PF13439">
    <property type="entry name" value="Glyco_transf_4"/>
    <property type="match status" value="1"/>
</dbReference>
<evidence type="ECO:0000313" key="3">
    <source>
        <dbReference type="EMBL" id="ODN29821.1"/>
    </source>
</evidence>
<evidence type="ECO:0000313" key="4">
    <source>
        <dbReference type="Proteomes" id="UP000094570"/>
    </source>
</evidence>
<dbReference type="PANTHER" id="PTHR46401:SF2">
    <property type="entry name" value="GLYCOSYLTRANSFERASE WBBK-RELATED"/>
    <property type="match status" value="1"/>
</dbReference>
<sequence length="395" mass="45545">MKTLFISTIQPSRKLAGWHYIEVISELFSSFSEVHFWFSLLNGGERFEKDVGFRFAKVVSYKSPFVLKTKSVFSNTYFAHAFHKDHIPSLEDTLRHLQPENVVFTNLSAGCYLDVVKKAKPDAKTVLLQHNVEYLVISEFSKYASTRIQRIYYLLQKRSVKRLENKILNTVDYVISISPSDKENFRRIYNIEERKISVIRPFFSYSAGLYKLDNKEDDNFKNLLFVAAFDWYPNIRGAEFFAKNVLDKVLKHSPDVRLYLVGRNPSAAVLGLKKLYPDNIVITGTVPDVDEYYKISDCVIIPVFLGPGIKLKVLEAMASGVPTVMTSYVAKDYDLLGKGFLIADTPEEFVDAIQKVLEDQNFANEISRKQVEWYENYLAQEKTRALEVIKKILEE</sequence>
<dbReference type="STRING" id="1008305.A4H02_08695"/>
<dbReference type="OrthoDB" id="9815550at2"/>
<dbReference type="EMBL" id="LWAF01000018">
    <property type="protein sequence ID" value="ODN29821.1"/>
    <property type="molecule type" value="Genomic_DNA"/>
</dbReference>
<dbReference type="PANTHER" id="PTHR46401">
    <property type="entry name" value="GLYCOSYLTRANSFERASE WBBK-RELATED"/>
    <property type="match status" value="1"/>
</dbReference>
<dbReference type="CDD" id="cd03801">
    <property type="entry name" value="GT4_PimA-like"/>
    <property type="match status" value="1"/>
</dbReference>
<dbReference type="Proteomes" id="UP000094570">
    <property type="component" value="Unassembled WGS sequence"/>
</dbReference>
<dbReference type="GO" id="GO:0009103">
    <property type="term" value="P:lipopolysaccharide biosynthetic process"/>
    <property type="evidence" value="ECO:0007669"/>
    <property type="project" value="TreeGrafter"/>
</dbReference>
<proteinExistence type="predicted"/>
<dbReference type="SUPFAM" id="SSF53756">
    <property type="entry name" value="UDP-Glycosyltransferase/glycogen phosphorylase"/>
    <property type="match status" value="1"/>
</dbReference>
<name>A0A1E3G0P7_9BACT</name>
<feature type="domain" description="Glycosyltransferase subfamily 4-like N-terminal" evidence="2">
    <location>
        <begin position="69"/>
        <end position="201"/>
    </location>
</feature>
<dbReference type="InterPro" id="IPR028098">
    <property type="entry name" value="Glyco_trans_4-like_N"/>
</dbReference>
<evidence type="ECO:0000256" key="1">
    <source>
        <dbReference type="ARBA" id="ARBA00022679"/>
    </source>
</evidence>
<dbReference type="RefSeq" id="WP_069293793.1">
    <property type="nucleotide sequence ID" value="NZ_CP140110.1"/>
</dbReference>
<keyword evidence="1" id="KW-0808">Transferase</keyword>
<comment type="caution">
    <text evidence="3">The sequence shown here is derived from an EMBL/GenBank/DDBJ whole genome shotgun (WGS) entry which is preliminary data.</text>
</comment>
<keyword evidence="4" id="KW-1185">Reference proteome</keyword>
<evidence type="ECO:0000259" key="2">
    <source>
        <dbReference type="Pfam" id="PF13439"/>
    </source>
</evidence>
<gene>
    <name evidence="3" type="ORF">A4H02_08695</name>
</gene>
<dbReference type="AlphaFoldDB" id="A0A1E3G0P7"/>
<dbReference type="GO" id="GO:0016757">
    <property type="term" value="F:glycosyltransferase activity"/>
    <property type="evidence" value="ECO:0007669"/>
    <property type="project" value="TreeGrafter"/>
</dbReference>
<dbReference type="Pfam" id="PF13692">
    <property type="entry name" value="Glyco_trans_1_4"/>
    <property type="match status" value="1"/>
</dbReference>
<organism evidence="3 4">
    <name type="scientific">Fervidobacterium thailandense</name>
    <dbReference type="NCBI Taxonomy" id="1008305"/>
    <lineage>
        <taxon>Bacteria</taxon>
        <taxon>Thermotogati</taxon>
        <taxon>Thermotogota</taxon>
        <taxon>Thermotogae</taxon>
        <taxon>Thermotogales</taxon>
        <taxon>Fervidobacteriaceae</taxon>
        <taxon>Fervidobacterium</taxon>
    </lineage>
</organism>
<protein>
    <recommendedName>
        <fullName evidence="2">Glycosyltransferase subfamily 4-like N-terminal domain-containing protein</fullName>
    </recommendedName>
</protein>
<dbReference type="Gene3D" id="3.40.50.2000">
    <property type="entry name" value="Glycogen Phosphorylase B"/>
    <property type="match status" value="2"/>
</dbReference>
<accession>A0A1E3G0P7</accession>